<dbReference type="EMBL" id="JARYGX010000013">
    <property type="protein sequence ID" value="MDH7452466.1"/>
    <property type="molecule type" value="Genomic_DNA"/>
</dbReference>
<comment type="cofactor">
    <cofactor evidence="1">
        <name>heme b</name>
        <dbReference type="ChEBI" id="CHEBI:60344"/>
    </cofactor>
</comment>
<keyword evidence="8" id="KW-0249">Electron transport</keyword>
<evidence type="ECO:0000256" key="10">
    <source>
        <dbReference type="ARBA" id="ARBA00023004"/>
    </source>
</evidence>
<keyword evidence="7" id="KW-0479">Metal-binding</keyword>
<reference evidence="15" key="1">
    <citation type="journal article" date="2007" name="Int. J. Syst. Evol. Microbiol.">
        <title>Luteimonas composti sp. nov., a moderately thermophilic bacterium isolated from food waste.</title>
        <authorList>
            <person name="Young C.C."/>
            <person name="Kampfer P."/>
            <person name="Chen W.M."/>
            <person name="Yen W.S."/>
            <person name="Arun A.B."/>
            <person name="Lai W.A."/>
            <person name="Shen F.T."/>
            <person name="Rekha P.D."/>
            <person name="Lin K.Y."/>
            <person name="Chou J.H."/>
        </authorList>
    </citation>
    <scope>NUCLEOTIDE SEQUENCE</scope>
    <source>
        <strain evidence="15">CC-YY355</strain>
    </source>
</reference>
<dbReference type="Proteomes" id="UP001160550">
    <property type="component" value="Unassembled WGS sequence"/>
</dbReference>
<feature type="transmembrane region" description="Helical" evidence="13">
    <location>
        <begin position="148"/>
        <end position="169"/>
    </location>
</feature>
<keyword evidence="4" id="KW-1003">Cell membrane</keyword>
<evidence type="ECO:0000256" key="2">
    <source>
        <dbReference type="ARBA" id="ARBA00004651"/>
    </source>
</evidence>
<dbReference type="SUPFAM" id="SSF81342">
    <property type="entry name" value="Transmembrane di-heme cytochromes"/>
    <property type="match status" value="1"/>
</dbReference>
<comment type="subcellular location">
    <subcellularLocation>
        <location evidence="2">Cell membrane</location>
        <topology evidence="2">Multi-pass membrane protein</topology>
    </subcellularLocation>
</comment>
<evidence type="ECO:0000313" key="16">
    <source>
        <dbReference type="Proteomes" id="UP001160550"/>
    </source>
</evidence>
<evidence type="ECO:0000256" key="1">
    <source>
        <dbReference type="ARBA" id="ARBA00001970"/>
    </source>
</evidence>
<evidence type="ECO:0000256" key="7">
    <source>
        <dbReference type="ARBA" id="ARBA00022723"/>
    </source>
</evidence>
<name>A0ABT6MPC5_9GAMM</name>
<evidence type="ECO:0000256" key="4">
    <source>
        <dbReference type="ARBA" id="ARBA00022475"/>
    </source>
</evidence>
<gene>
    <name evidence="15" type="ORF">QF205_05115</name>
</gene>
<evidence type="ECO:0000256" key="9">
    <source>
        <dbReference type="ARBA" id="ARBA00022989"/>
    </source>
</evidence>
<evidence type="ECO:0000256" key="8">
    <source>
        <dbReference type="ARBA" id="ARBA00022982"/>
    </source>
</evidence>
<feature type="transmembrane region" description="Helical" evidence="13">
    <location>
        <begin position="84"/>
        <end position="106"/>
    </location>
</feature>
<sequence length="184" mass="19971">MDTPHALSKPTLWLHWLVAALVLPLLAVGIYMALAEAWGLYDLHKSLGLVALPLLLARAAWRLGQGWPKPVGRYTAIEQRLAKASHWTLLLGVLAMPLTGMLYSGASGNGFGVFGLELMRSRPHPTEPHAVVPYSEALSTLGETAHEWIGYALVVVLALHVAGAVKHHLVDGDGTLRRMLGRRV</sequence>
<keyword evidence="11 13" id="KW-0472">Membrane</keyword>
<comment type="similarity">
    <text evidence="12">Belongs to the cytochrome b561 family.</text>
</comment>
<feature type="domain" description="Cytochrome b561 bacterial/Ni-hydrogenase" evidence="14">
    <location>
        <begin position="8"/>
        <end position="181"/>
    </location>
</feature>
<dbReference type="PANTHER" id="PTHR30529:SF7">
    <property type="entry name" value="CYTOCHROME B561 BACTERIAL_NI-HYDROGENASE DOMAIN-CONTAINING PROTEIN"/>
    <property type="match status" value="1"/>
</dbReference>
<keyword evidence="3" id="KW-0813">Transport</keyword>
<evidence type="ECO:0000256" key="5">
    <source>
        <dbReference type="ARBA" id="ARBA00022617"/>
    </source>
</evidence>
<proteinExistence type="inferred from homology"/>
<protein>
    <submittedName>
        <fullName evidence="15">Cytochrome b</fullName>
    </submittedName>
</protein>
<evidence type="ECO:0000313" key="15">
    <source>
        <dbReference type="EMBL" id="MDH7452466.1"/>
    </source>
</evidence>
<feature type="transmembrane region" description="Helical" evidence="13">
    <location>
        <begin position="46"/>
        <end position="63"/>
    </location>
</feature>
<evidence type="ECO:0000256" key="6">
    <source>
        <dbReference type="ARBA" id="ARBA00022692"/>
    </source>
</evidence>
<organism evidence="15 16">
    <name type="scientific">Luteimonas composti</name>
    <dbReference type="NCBI Taxonomy" id="398257"/>
    <lineage>
        <taxon>Bacteria</taxon>
        <taxon>Pseudomonadati</taxon>
        <taxon>Pseudomonadota</taxon>
        <taxon>Gammaproteobacteria</taxon>
        <taxon>Lysobacterales</taxon>
        <taxon>Lysobacteraceae</taxon>
        <taxon>Luteimonas</taxon>
    </lineage>
</organism>
<evidence type="ECO:0000256" key="11">
    <source>
        <dbReference type="ARBA" id="ARBA00023136"/>
    </source>
</evidence>
<evidence type="ECO:0000256" key="3">
    <source>
        <dbReference type="ARBA" id="ARBA00022448"/>
    </source>
</evidence>
<reference evidence="15" key="2">
    <citation type="submission" date="2023-04" db="EMBL/GenBank/DDBJ databases">
        <authorList>
            <person name="Sun J.-Q."/>
        </authorList>
    </citation>
    <scope>NUCLEOTIDE SEQUENCE</scope>
    <source>
        <strain evidence="15">CC-YY355</strain>
    </source>
</reference>
<evidence type="ECO:0000256" key="13">
    <source>
        <dbReference type="SAM" id="Phobius"/>
    </source>
</evidence>
<comment type="caution">
    <text evidence="15">The sequence shown here is derived from an EMBL/GenBank/DDBJ whole genome shotgun (WGS) entry which is preliminary data.</text>
</comment>
<keyword evidence="5" id="KW-0349">Heme</keyword>
<feature type="transmembrane region" description="Helical" evidence="13">
    <location>
        <begin position="12"/>
        <end position="34"/>
    </location>
</feature>
<evidence type="ECO:0000259" key="14">
    <source>
        <dbReference type="Pfam" id="PF01292"/>
    </source>
</evidence>
<dbReference type="InterPro" id="IPR052168">
    <property type="entry name" value="Cytochrome_b561_oxidase"/>
</dbReference>
<keyword evidence="6 13" id="KW-0812">Transmembrane</keyword>
<dbReference type="InterPro" id="IPR016174">
    <property type="entry name" value="Di-haem_cyt_TM"/>
</dbReference>
<keyword evidence="10" id="KW-0408">Iron</keyword>
<dbReference type="Pfam" id="PF01292">
    <property type="entry name" value="Ni_hydr_CYTB"/>
    <property type="match status" value="1"/>
</dbReference>
<accession>A0ABT6MPC5</accession>
<dbReference type="InterPro" id="IPR011577">
    <property type="entry name" value="Cyt_b561_bac/Ni-Hgenase"/>
</dbReference>
<keyword evidence="9 13" id="KW-1133">Transmembrane helix</keyword>
<keyword evidence="16" id="KW-1185">Reference proteome</keyword>
<dbReference type="RefSeq" id="WP_280941674.1">
    <property type="nucleotide sequence ID" value="NZ_JARYGX010000013.1"/>
</dbReference>
<dbReference type="PANTHER" id="PTHR30529">
    <property type="entry name" value="CYTOCHROME B561"/>
    <property type="match status" value="1"/>
</dbReference>
<evidence type="ECO:0000256" key="12">
    <source>
        <dbReference type="ARBA" id="ARBA00037975"/>
    </source>
</evidence>